<keyword evidence="1" id="KW-0472">Membrane</keyword>
<proteinExistence type="predicted"/>
<keyword evidence="1" id="KW-1133">Transmembrane helix</keyword>
<keyword evidence="1" id="KW-0812">Transmembrane</keyword>
<organism evidence="3">
    <name type="scientific">uncultured Sphingomonadaceae bacterium</name>
    <dbReference type="NCBI Taxonomy" id="169976"/>
    <lineage>
        <taxon>Bacteria</taxon>
        <taxon>Pseudomonadati</taxon>
        <taxon>Pseudomonadota</taxon>
        <taxon>Alphaproteobacteria</taxon>
        <taxon>Sphingomonadales</taxon>
        <taxon>Sphingomonadaceae</taxon>
        <taxon>environmental samples</taxon>
    </lineage>
</organism>
<evidence type="ECO:0000259" key="2">
    <source>
        <dbReference type="Pfam" id="PF09990"/>
    </source>
</evidence>
<sequence>MAVTSHRGHARIINPVPAVLVAGALALFLGAFLADWAYASSYQVQWVNFASWLIAGALVFTAFALVWAAVNALRKDGSRGRGEWLPIGLLAATFLLGLSNALVHAKDGWAAMPAGLILSLVVLLLALAATWVGFSQPRTGETS</sequence>
<dbReference type="InterPro" id="IPR019251">
    <property type="entry name" value="DUF2231_TM"/>
</dbReference>
<feature type="transmembrane region" description="Helical" evidence="1">
    <location>
        <begin position="109"/>
        <end position="134"/>
    </location>
</feature>
<accession>A0A6J4RUM2</accession>
<reference evidence="3" key="1">
    <citation type="submission" date="2020-02" db="EMBL/GenBank/DDBJ databases">
        <authorList>
            <person name="Meier V. D."/>
        </authorList>
    </citation>
    <scope>NUCLEOTIDE SEQUENCE</scope>
    <source>
        <strain evidence="3">AVDCRST_MAG91</strain>
    </source>
</reference>
<feature type="transmembrane region" description="Helical" evidence="1">
    <location>
        <begin position="84"/>
        <end position="103"/>
    </location>
</feature>
<dbReference type="AlphaFoldDB" id="A0A6J4RUM2"/>
<name>A0A6J4RUM2_9SPHN</name>
<dbReference type="Pfam" id="PF09990">
    <property type="entry name" value="DUF2231"/>
    <property type="match status" value="1"/>
</dbReference>
<dbReference type="EMBL" id="CADCVX010000017">
    <property type="protein sequence ID" value="CAA9481971.1"/>
    <property type="molecule type" value="Genomic_DNA"/>
</dbReference>
<feature type="transmembrane region" description="Helical" evidence="1">
    <location>
        <begin position="49"/>
        <end position="72"/>
    </location>
</feature>
<feature type="transmembrane region" description="Helical" evidence="1">
    <location>
        <begin position="12"/>
        <end position="37"/>
    </location>
</feature>
<gene>
    <name evidence="3" type="ORF">AVDCRST_MAG91-63</name>
</gene>
<evidence type="ECO:0000256" key="1">
    <source>
        <dbReference type="SAM" id="Phobius"/>
    </source>
</evidence>
<protein>
    <recommendedName>
        <fullName evidence="2">DUF2231 domain-containing protein</fullName>
    </recommendedName>
</protein>
<evidence type="ECO:0000313" key="3">
    <source>
        <dbReference type="EMBL" id="CAA9481971.1"/>
    </source>
</evidence>
<feature type="domain" description="DUF2231" evidence="2">
    <location>
        <begin position="15"/>
        <end position="133"/>
    </location>
</feature>